<keyword evidence="1" id="KW-0812">Transmembrane</keyword>
<dbReference type="EMBL" id="CP165735">
    <property type="protein sequence ID" value="XDV72459.1"/>
    <property type="molecule type" value="Genomic_DNA"/>
</dbReference>
<evidence type="ECO:0008006" key="3">
    <source>
        <dbReference type="Google" id="ProtNLM"/>
    </source>
</evidence>
<evidence type="ECO:0000313" key="2">
    <source>
        <dbReference type="EMBL" id="XDV72459.1"/>
    </source>
</evidence>
<accession>A0AB39YT48</accession>
<dbReference type="AlphaFoldDB" id="A0AB39YT48"/>
<proteinExistence type="predicted"/>
<dbReference type="RefSeq" id="WP_280626714.1">
    <property type="nucleotide sequence ID" value="NZ_CP165735.1"/>
</dbReference>
<evidence type="ECO:0000256" key="1">
    <source>
        <dbReference type="SAM" id="Phobius"/>
    </source>
</evidence>
<protein>
    <recommendedName>
        <fullName evidence="3">SPW repeat-containing protein</fullName>
    </recommendedName>
</protein>
<keyword evidence="1" id="KW-0472">Membrane</keyword>
<gene>
    <name evidence="2" type="ORF">ABQM86_04590</name>
</gene>
<feature type="transmembrane region" description="Helical" evidence="1">
    <location>
        <begin position="98"/>
        <end position="120"/>
    </location>
</feature>
<sequence>MKKNESGNKTLSVRAIPEWYYWTGVVVPGILVLILCVNRTEEFGISVWVANFIVLILCAIAVGCVTYWKSNIAAALSFGAAIVLGSLAFAGLSHVIPVAALTGGALWTGCPLGLLIGLTLTAGERR</sequence>
<reference evidence="2" key="1">
    <citation type="submission" date="2024-07" db="EMBL/GenBank/DDBJ databases">
        <authorList>
            <person name="Li J."/>
            <person name="Wei H."/>
            <person name="Ma J."/>
        </authorList>
    </citation>
    <scope>NUCLEOTIDE SEQUENCE</scope>
    <source>
        <strain evidence="2">AMU7</strain>
    </source>
</reference>
<feature type="transmembrane region" description="Helical" evidence="1">
    <location>
        <begin position="43"/>
        <end position="65"/>
    </location>
</feature>
<feature type="transmembrane region" description="Helical" evidence="1">
    <location>
        <begin position="20"/>
        <end position="37"/>
    </location>
</feature>
<name>A0AB39YT48_9MICC</name>
<keyword evidence="1" id="KW-1133">Transmembrane helix</keyword>
<organism evidence="2">
    <name type="scientific">Paenarthrobacter sp. AMU7</name>
    <dbReference type="NCBI Taxonomy" id="3162492"/>
    <lineage>
        <taxon>Bacteria</taxon>
        <taxon>Bacillati</taxon>
        <taxon>Actinomycetota</taxon>
        <taxon>Actinomycetes</taxon>
        <taxon>Micrococcales</taxon>
        <taxon>Micrococcaceae</taxon>
        <taxon>Paenarthrobacter</taxon>
    </lineage>
</organism>
<feature type="transmembrane region" description="Helical" evidence="1">
    <location>
        <begin position="72"/>
        <end position="92"/>
    </location>
</feature>